<dbReference type="Proteomes" id="UP000490939">
    <property type="component" value="Unassembled WGS sequence"/>
</dbReference>
<keyword evidence="3" id="KW-1185">Reference proteome</keyword>
<feature type="compositionally biased region" description="Basic and acidic residues" evidence="1">
    <location>
        <begin position="667"/>
        <end position="681"/>
    </location>
</feature>
<feature type="compositionally biased region" description="Basic and acidic residues" evidence="1">
    <location>
        <begin position="8"/>
        <end position="17"/>
    </location>
</feature>
<feature type="region of interest" description="Disordered" evidence="1">
    <location>
        <begin position="1"/>
        <end position="164"/>
    </location>
</feature>
<organism evidence="2 3">
    <name type="scientific">Venturia inaequalis</name>
    <name type="common">Apple scab fungus</name>
    <dbReference type="NCBI Taxonomy" id="5025"/>
    <lineage>
        <taxon>Eukaryota</taxon>
        <taxon>Fungi</taxon>
        <taxon>Dikarya</taxon>
        <taxon>Ascomycota</taxon>
        <taxon>Pezizomycotina</taxon>
        <taxon>Dothideomycetes</taxon>
        <taxon>Pleosporomycetidae</taxon>
        <taxon>Venturiales</taxon>
        <taxon>Venturiaceae</taxon>
        <taxon>Venturia</taxon>
    </lineage>
</organism>
<sequence>MAPRVRTRNAERPSYREDDSEDEELEERLSEEEEDSFAEDESDDADAAPSRKRQKTISQASSARRRSLPSRPAVRTRRQPQLSYAEDLSDDESGHGDLDDLVMDVDDAGEPFSSPKARKSRPVKRDSKKKVVARSPRKAPPRRERRRDRSSSLPTPLPARTRQAPPRVIKEVVPFVSDNRVPAWTTLPYEILQTIFLYASFPLFDDQNGPTPAISWLLKAAHTHKAFFEPAMAALYKCPPLVTLTKPHDIHAFLSQDPSSHSINYNVKVKRLELEHQILTYSAGKDYGAFDLGTLIKHLPQLTEIDIWNIYDTPRVRRVNHTKKPWAYPESMFEALVEGGQRLKGFHWNATFLPKMGEDPTSLFHWMHEKHLLTPFQSLKSLALTNFFGDLSDRLDLEDRITQSKPLTTTQVEKEAIRDEKRLAVKKQDKAFAKAICALPELKTLDLHVCTVVDSEWLQLLPNTLTNLGFTSCDRLNSDGLQAFLSSHGSNLKELVLNHNPALSMSFLTTLRETCPYLENFEMDLTYHSKFALTNSAEPNYENLLLPDEVPTWPKTLRSINMQHLRQWSSSSAEMFLASLITSAEELPDLRYLDLSISLSISWRERAQIRDRWEDKLKRVFLRKSVPPNGHWMSLRGFREWKMRQGAKIMTCVEIQSTSTSTSTSPRETEKPTPTEPESPKKSTIGKRKLRPRKSTSDEESAAQPDLNTSLRDAIMEALETHIQGMCDVVDIRIDNLRPTENQMHESDFLDSEPSGDEDWDEGRGDPGEDELFGAKSRGKKGRGKSGYAW</sequence>
<evidence type="ECO:0000313" key="3">
    <source>
        <dbReference type="Proteomes" id="UP000490939"/>
    </source>
</evidence>
<dbReference type="EMBL" id="WNWR01000278">
    <property type="protein sequence ID" value="KAE9985414.1"/>
    <property type="molecule type" value="Genomic_DNA"/>
</dbReference>
<dbReference type="InterPro" id="IPR032675">
    <property type="entry name" value="LRR_dom_sf"/>
</dbReference>
<dbReference type="Gene3D" id="3.80.10.10">
    <property type="entry name" value="Ribonuclease Inhibitor"/>
    <property type="match status" value="1"/>
</dbReference>
<gene>
    <name evidence="2" type="ORF">EG327_004707</name>
</gene>
<feature type="compositionally biased region" description="Acidic residues" evidence="1">
    <location>
        <begin position="18"/>
        <end position="46"/>
    </location>
</feature>
<dbReference type="AlphaFoldDB" id="A0A8H3VEE0"/>
<protein>
    <submittedName>
        <fullName evidence="2">Uncharacterized protein</fullName>
    </submittedName>
</protein>
<feature type="compositionally biased region" description="Basic residues" evidence="1">
    <location>
        <begin position="116"/>
        <end position="148"/>
    </location>
</feature>
<feature type="compositionally biased region" description="Basic residues" evidence="1">
    <location>
        <begin position="63"/>
        <end position="78"/>
    </location>
</feature>
<feature type="compositionally biased region" description="Acidic residues" evidence="1">
    <location>
        <begin position="749"/>
        <end position="761"/>
    </location>
</feature>
<feature type="region of interest" description="Disordered" evidence="1">
    <location>
        <begin position="742"/>
        <end position="790"/>
    </location>
</feature>
<comment type="caution">
    <text evidence="2">The sequence shown here is derived from an EMBL/GenBank/DDBJ whole genome shotgun (WGS) entry which is preliminary data.</text>
</comment>
<proteinExistence type="predicted"/>
<name>A0A8H3VEE0_VENIN</name>
<reference evidence="2 3" key="1">
    <citation type="submission" date="2019-07" db="EMBL/GenBank/DDBJ databases">
        <title>Venturia inaequalis Genome Resource.</title>
        <authorList>
            <person name="Lichtner F.J."/>
        </authorList>
    </citation>
    <scope>NUCLEOTIDE SEQUENCE [LARGE SCALE GENOMIC DNA]</scope>
    <source>
        <strain evidence="2 3">DMI_063113</strain>
    </source>
</reference>
<dbReference type="SUPFAM" id="SSF52047">
    <property type="entry name" value="RNI-like"/>
    <property type="match status" value="1"/>
</dbReference>
<feature type="compositionally biased region" description="Low complexity" evidence="1">
    <location>
        <begin position="657"/>
        <end position="666"/>
    </location>
</feature>
<feature type="region of interest" description="Disordered" evidence="1">
    <location>
        <begin position="654"/>
        <end position="709"/>
    </location>
</feature>
<evidence type="ECO:0000256" key="1">
    <source>
        <dbReference type="SAM" id="MobiDB-lite"/>
    </source>
</evidence>
<evidence type="ECO:0000313" key="2">
    <source>
        <dbReference type="EMBL" id="KAE9985414.1"/>
    </source>
</evidence>
<feature type="compositionally biased region" description="Acidic residues" evidence="1">
    <location>
        <begin position="99"/>
        <end position="109"/>
    </location>
</feature>
<accession>A0A8H3VEE0</accession>
<feature type="compositionally biased region" description="Basic residues" evidence="1">
    <location>
        <begin position="684"/>
        <end position="694"/>
    </location>
</feature>